<dbReference type="EMBL" id="LITT01000010">
    <property type="protein sequence ID" value="OAA90768.1"/>
    <property type="molecule type" value="Genomic_DNA"/>
</dbReference>
<accession>A0A166RFC9</accession>
<gene>
    <name evidence="1" type="ORF">WY13_01072</name>
</gene>
<comment type="caution">
    <text evidence="1">The sequence shown here is derived from an EMBL/GenBank/DDBJ whole genome shotgun (WGS) entry which is preliminary data.</text>
</comment>
<evidence type="ECO:0000313" key="1">
    <source>
        <dbReference type="EMBL" id="OAA90768.1"/>
    </source>
</evidence>
<name>A0A166RFC9_9CLOT</name>
<dbReference type="AlphaFoldDB" id="A0A166RFC9"/>
<protein>
    <recommendedName>
        <fullName evidence="3">Hemerythrin-like domain-containing protein</fullName>
    </recommendedName>
</protein>
<evidence type="ECO:0000313" key="2">
    <source>
        <dbReference type="Proteomes" id="UP000077407"/>
    </source>
</evidence>
<dbReference type="PATRIC" id="fig|1538.10.peg.1582"/>
<reference evidence="1 2" key="1">
    <citation type="journal article" date="2015" name="Biotechnol. Bioeng.">
        <title>Genome sequence and phenotypic characterization of Caulobacter segnis.</title>
        <authorList>
            <person name="Patel S."/>
            <person name="Fletcher B."/>
            <person name="Scott D.C."/>
            <person name="Ely B."/>
        </authorList>
    </citation>
    <scope>NUCLEOTIDE SEQUENCE [LARGE SCALE GENOMIC DNA]</scope>
    <source>
        <strain evidence="1 2">ERI-2</strain>
    </source>
</reference>
<dbReference type="Proteomes" id="UP000077407">
    <property type="component" value="Unassembled WGS sequence"/>
</dbReference>
<evidence type="ECO:0008006" key="3">
    <source>
        <dbReference type="Google" id="ProtNLM"/>
    </source>
</evidence>
<organism evidence="1 2">
    <name type="scientific">Clostridium ljungdahlii</name>
    <dbReference type="NCBI Taxonomy" id="1538"/>
    <lineage>
        <taxon>Bacteria</taxon>
        <taxon>Bacillati</taxon>
        <taxon>Bacillota</taxon>
        <taxon>Clostridia</taxon>
        <taxon>Eubacteriales</taxon>
        <taxon>Clostridiaceae</taxon>
        <taxon>Clostridium</taxon>
    </lineage>
</organism>
<proteinExistence type="predicted"/>
<sequence>MYDPHSAREDTVIFPAFHGLVTSEEFNELGEIFENIEEEKFGADGFNHIANDIAKFEQVSGIYNLSQFTPTEISISSLNINITQKISYAN</sequence>